<dbReference type="EMBL" id="FOHN01000003">
    <property type="protein sequence ID" value="SES79943.1"/>
    <property type="molecule type" value="Genomic_DNA"/>
</dbReference>
<keyword evidence="1" id="KW-1133">Transmembrane helix</keyword>
<keyword evidence="1" id="KW-0812">Transmembrane</keyword>
<accession>A0A1H9ZED0</accession>
<feature type="transmembrane region" description="Helical" evidence="1">
    <location>
        <begin position="83"/>
        <end position="104"/>
    </location>
</feature>
<proteinExistence type="predicted"/>
<dbReference type="AlphaFoldDB" id="A0A1H9ZED0"/>
<keyword evidence="3" id="KW-1185">Reference proteome</keyword>
<feature type="transmembrane region" description="Helical" evidence="1">
    <location>
        <begin position="48"/>
        <end position="71"/>
    </location>
</feature>
<organism evidence="2 3">
    <name type="scientific">[Clostridium] polysaccharolyticum</name>
    <dbReference type="NCBI Taxonomy" id="29364"/>
    <lineage>
        <taxon>Bacteria</taxon>
        <taxon>Bacillati</taxon>
        <taxon>Bacillota</taxon>
        <taxon>Clostridia</taxon>
        <taxon>Lachnospirales</taxon>
        <taxon>Lachnospiraceae</taxon>
    </lineage>
</organism>
<name>A0A1H9ZED0_9FIRM</name>
<gene>
    <name evidence="2" type="ORF">SAMN04487772_103162</name>
</gene>
<dbReference type="OrthoDB" id="2055992at2"/>
<protein>
    <submittedName>
        <fullName evidence="2">Uncharacterized protein</fullName>
    </submittedName>
</protein>
<evidence type="ECO:0000313" key="2">
    <source>
        <dbReference type="EMBL" id="SES79943.1"/>
    </source>
</evidence>
<evidence type="ECO:0000313" key="3">
    <source>
        <dbReference type="Proteomes" id="UP000199800"/>
    </source>
</evidence>
<dbReference type="Pfam" id="PF19639">
    <property type="entry name" value="DUF6142"/>
    <property type="match status" value="1"/>
</dbReference>
<dbReference type="RefSeq" id="WP_092476373.1">
    <property type="nucleotide sequence ID" value="NZ_FOHN01000003.1"/>
</dbReference>
<sequence>MMQIGKRREAYTFSDKAHPKEGIFASILGGVLLIAFLVLFAVTSKKQGGLGVGLAGLLILFCSIAGIVLSIRAMKKEDILYRYPVIGLAVNGIVLLISIALYFAGLASDISI</sequence>
<dbReference type="Proteomes" id="UP000199800">
    <property type="component" value="Unassembled WGS sequence"/>
</dbReference>
<feature type="transmembrane region" description="Helical" evidence="1">
    <location>
        <begin position="21"/>
        <end position="42"/>
    </location>
</feature>
<dbReference type="STRING" id="29364.SAMN04487772_103162"/>
<reference evidence="2 3" key="1">
    <citation type="submission" date="2016-10" db="EMBL/GenBank/DDBJ databases">
        <authorList>
            <person name="de Groot N.N."/>
        </authorList>
    </citation>
    <scope>NUCLEOTIDE SEQUENCE [LARGE SCALE GENOMIC DNA]</scope>
    <source>
        <strain evidence="2 3">DSM 1801</strain>
    </source>
</reference>
<keyword evidence="1" id="KW-0472">Membrane</keyword>
<dbReference type="InterPro" id="IPR046140">
    <property type="entry name" value="DUF6142"/>
</dbReference>
<evidence type="ECO:0000256" key="1">
    <source>
        <dbReference type="SAM" id="Phobius"/>
    </source>
</evidence>